<comment type="caution">
    <text evidence="1">The sequence shown here is derived from an EMBL/GenBank/DDBJ whole genome shotgun (WGS) entry which is preliminary data.</text>
</comment>
<dbReference type="Gene3D" id="3.90.70.80">
    <property type="match status" value="1"/>
</dbReference>
<dbReference type="EMBL" id="JADGJH010001758">
    <property type="protein sequence ID" value="KAJ3110209.1"/>
    <property type="molecule type" value="Genomic_DNA"/>
</dbReference>
<dbReference type="Proteomes" id="UP001211907">
    <property type="component" value="Unassembled WGS sequence"/>
</dbReference>
<organism evidence="1 2">
    <name type="scientific">Physocladia obscura</name>
    <dbReference type="NCBI Taxonomy" id="109957"/>
    <lineage>
        <taxon>Eukaryota</taxon>
        <taxon>Fungi</taxon>
        <taxon>Fungi incertae sedis</taxon>
        <taxon>Chytridiomycota</taxon>
        <taxon>Chytridiomycota incertae sedis</taxon>
        <taxon>Chytridiomycetes</taxon>
        <taxon>Chytridiales</taxon>
        <taxon>Chytriomycetaceae</taxon>
        <taxon>Physocladia</taxon>
    </lineage>
</organism>
<sequence length="214" mass="23338">MCLIVGLVKNKYAALAVVAPIIWDAAENDAALNDPFLLNLNPLCTVTSVPVESIPFGTRVTTDTPKFGNCFPIAVSRQLEAQDVHVHHTAIRAGFSIQICQNQNEFHAGCLPETPSAFSSRTARNKVYAEDQNIIGTALFLKCEIVVFEETTGLEAGGIVRKTFRPNNCDINNPTINLHCTMIGRHFERIVPSLPTPVSPITAVSDILADSVFY</sequence>
<dbReference type="AlphaFoldDB" id="A0AAD5XAL8"/>
<gene>
    <name evidence="1" type="ORF">HK100_003115</name>
</gene>
<evidence type="ECO:0000313" key="2">
    <source>
        <dbReference type="Proteomes" id="UP001211907"/>
    </source>
</evidence>
<evidence type="ECO:0000313" key="1">
    <source>
        <dbReference type="EMBL" id="KAJ3110209.1"/>
    </source>
</evidence>
<accession>A0AAD5XAL8</accession>
<protein>
    <submittedName>
        <fullName evidence="1">Uncharacterized protein</fullName>
    </submittedName>
</protein>
<reference evidence="1" key="1">
    <citation type="submission" date="2020-05" db="EMBL/GenBank/DDBJ databases">
        <title>Phylogenomic resolution of chytrid fungi.</title>
        <authorList>
            <person name="Stajich J.E."/>
            <person name="Amses K."/>
            <person name="Simmons R."/>
            <person name="Seto K."/>
            <person name="Myers J."/>
            <person name="Bonds A."/>
            <person name="Quandt C.A."/>
            <person name="Barry K."/>
            <person name="Liu P."/>
            <person name="Grigoriev I."/>
            <person name="Longcore J.E."/>
            <person name="James T.Y."/>
        </authorList>
    </citation>
    <scope>NUCLEOTIDE SEQUENCE</scope>
    <source>
        <strain evidence="1">JEL0513</strain>
    </source>
</reference>
<name>A0AAD5XAL8_9FUNG</name>
<proteinExistence type="predicted"/>
<keyword evidence="2" id="KW-1185">Reference proteome</keyword>